<proteinExistence type="predicted"/>
<accession>A0A9P4LEH6</accession>
<reference evidence="1" key="1">
    <citation type="submission" date="2020-01" db="EMBL/GenBank/DDBJ databases">
        <authorList>
            <consortium name="DOE Joint Genome Institute"/>
            <person name="Haridas S."/>
            <person name="Albert R."/>
            <person name="Binder M."/>
            <person name="Bloem J."/>
            <person name="Labutti K."/>
            <person name="Salamov A."/>
            <person name="Andreopoulos B."/>
            <person name="Baker S.E."/>
            <person name="Barry K."/>
            <person name="Bills G."/>
            <person name="Bluhm B.H."/>
            <person name="Cannon C."/>
            <person name="Castanera R."/>
            <person name="Culley D.E."/>
            <person name="Daum C."/>
            <person name="Ezra D."/>
            <person name="Gonzalez J.B."/>
            <person name="Henrissat B."/>
            <person name="Kuo A."/>
            <person name="Liang C."/>
            <person name="Lipzen A."/>
            <person name="Lutzoni F."/>
            <person name="Magnuson J."/>
            <person name="Mondo S."/>
            <person name="Nolan M."/>
            <person name="Ohm R."/>
            <person name="Pangilinan J."/>
            <person name="Park H.-J."/>
            <person name="Ramirez L."/>
            <person name="Alfaro M."/>
            <person name="Sun H."/>
            <person name="Tritt A."/>
            <person name="Yoshinaga Y."/>
            <person name="Zwiers L.-H."/>
            <person name="Turgeon B.G."/>
            <person name="Goodwin S.B."/>
            <person name="Spatafora J.W."/>
            <person name="Crous P.W."/>
            <person name="Grigoriev I.V."/>
        </authorList>
    </citation>
    <scope>NUCLEOTIDE SEQUENCE</scope>
    <source>
        <strain evidence="1">CBS 394.84</strain>
    </source>
</reference>
<dbReference type="InterPro" id="IPR052058">
    <property type="entry name" value="Alcohol_O-acetyltransferase"/>
</dbReference>
<protein>
    <recommendedName>
        <fullName evidence="3">Alcohol acetyltransferase</fullName>
    </recommendedName>
</protein>
<dbReference type="GeneID" id="63852695"/>
<organism evidence="1 2">
    <name type="scientific">Cucurbitaria berberidis CBS 394.84</name>
    <dbReference type="NCBI Taxonomy" id="1168544"/>
    <lineage>
        <taxon>Eukaryota</taxon>
        <taxon>Fungi</taxon>
        <taxon>Dikarya</taxon>
        <taxon>Ascomycota</taxon>
        <taxon>Pezizomycotina</taxon>
        <taxon>Dothideomycetes</taxon>
        <taxon>Pleosporomycetidae</taxon>
        <taxon>Pleosporales</taxon>
        <taxon>Pleosporineae</taxon>
        <taxon>Cucurbitariaceae</taxon>
        <taxon>Cucurbitaria</taxon>
    </lineage>
</organism>
<dbReference type="Pfam" id="PF07247">
    <property type="entry name" value="AATase"/>
    <property type="match status" value="1"/>
</dbReference>
<sequence>MINYLRGGRVTSNVASTRLRGMGCHEAYQLAMHTLDQYRGTVVACRYCPPLGLTHPDSLTKLKAEFHDAIARVVLAQPHLQVGITDENSKDPAFVRLPRLDLRDHVIWTSLDTSNHLESLYLQSMQDQLDSRYDHLSTQPGWRVVIIHEVGAESMEVLYVWNHPHHDGMSGKIFHQNLLRNLNENFTQNREPILKVSEDSNSWVLELPDPFDKLPPNPEVLSSWPMTPVFLLKCLWNELKPTSIFPPGNTHARWAPIQTSPFTTRFRNFTVSNNIVAKVVAASRLHHTTLTGLVQALVLVSLTSALENMNGFASRTPYDLRQILPSNTPQYPWLQPKESMCNYVSVVDHEFDAKLVATIRSKMAATASDTGLSTDLMDIIWSVSARVRREIQARLDSGVWDDMIGIMKFVSDWRTQQQSETHKMRYLSWLVTNLGVLDGGIDGPQRQEAGWSLRRAELILSTEVPSAALSVSIMTVKGGEMCVTCSWQDCVVDSDLGERLMGDLERWLNEIGS</sequence>
<comment type="caution">
    <text evidence="1">The sequence shown here is derived from an EMBL/GenBank/DDBJ whole genome shotgun (WGS) entry which is preliminary data.</text>
</comment>
<name>A0A9P4LEH6_9PLEO</name>
<keyword evidence="2" id="KW-1185">Reference proteome</keyword>
<gene>
    <name evidence="1" type="ORF">K460DRAFT_383297</name>
</gene>
<dbReference type="GO" id="GO:0008080">
    <property type="term" value="F:N-acetyltransferase activity"/>
    <property type="evidence" value="ECO:0007669"/>
    <property type="project" value="TreeGrafter"/>
</dbReference>
<dbReference type="OrthoDB" id="2150604at2759"/>
<evidence type="ECO:0008006" key="3">
    <source>
        <dbReference type="Google" id="ProtNLM"/>
    </source>
</evidence>
<dbReference type="AlphaFoldDB" id="A0A9P4LEH6"/>
<dbReference type="PANTHER" id="PTHR28037">
    <property type="entry name" value="ALCOHOL O-ACETYLTRANSFERASE 1-RELATED"/>
    <property type="match status" value="1"/>
</dbReference>
<dbReference type="PANTHER" id="PTHR28037:SF1">
    <property type="entry name" value="ALCOHOL O-ACETYLTRANSFERASE 1-RELATED"/>
    <property type="match status" value="1"/>
</dbReference>
<dbReference type="RefSeq" id="XP_040794613.1">
    <property type="nucleotide sequence ID" value="XM_040935444.1"/>
</dbReference>
<dbReference type="EMBL" id="ML976614">
    <property type="protein sequence ID" value="KAF1852050.1"/>
    <property type="molecule type" value="Genomic_DNA"/>
</dbReference>
<evidence type="ECO:0000313" key="1">
    <source>
        <dbReference type="EMBL" id="KAF1852050.1"/>
    </source>
</evidence>
<dbReference type="InterPro" id="IPR010828">
    <property type="entry name" value="Atf2/Sli1-like"/>
</dbReference>
<evidence type="ECO:0000313" key="2">
    <source>
        <dbReference type="Proteomes" id="UP000800039"/>
    </source>
</evidence>
<dbReference type="Proteomes" id="UP000800039">
    <property type="component" value="Unassembled WGS sequence"/>
</dbReference>